<dbReference type="InterPro" id="IPR004305">
    <property type="entry name" value="Thiaminase-2/PQQC"/>
</dbReference>
<dbReference type="Gene3D" id="1.20.910.10">
    <property type="entry name" value="Heme oxygenase-like"/>
    <property type="match status" value="1"/>
</dbReference>
<dbReference type="AlphaFoldDB" id="A0A6L9SBE1"/>
<accession>A0A6L9SBE1</accession>
<organism evidence="3 4">
    <name type="scientific">Phytoactinopolyspora halotolerans</name>
    <dbReference type="NCBI Taxonomy" id="1981512"/>
    <lineage>
        <taxon>Bacteria</taxon>
        <taxon>Bacillati</taxon>
        <taxon>Actinomycetota</taxon>
        <taxon>Actinomycetes</taxon>
        <taxon>Jiangellales</taxon>
        <taxon>Jiangellaceae</taxon>
        <taxon>Phytoactinopolyspora</taxon>
    </lineage>
</organism>
<comment type="pathway">
    <text evidence="1">Cofactor biosynthesis; thiamine diphosphate biosynthesis.</text>
</comment>
<reference evidence="3 4" key="1">
    <citation type="submission" date="2020-02" db="EMBL/GenBank/DDBJ databases">
        <authorList>
            <person name="Li X.-J."/>
            <person name="Han X.-M."/>
        </authorList>
    </citation>
    <scope>NUCLEOTIDE SEQUENCE [LARGE SCALE GENOMIC DNA]</scope>
    <source>
        <strain evidence="3 4">CCTCC AB 2017055</strain>
    </source>
</reference>
<comment type="caution">
    <text evidence="3">The sequence shown here is derived from an EMBL/GenBank/DDBJ whole genome shotgun (WGS) entry which is preliminary data.</text>
</comment>
<feature type="domain" description="Thiaminase-2/PQQC" evidence="2">
    <location>
        <begin position="17"/>
        <end position="220"/>
    </location>
</feature>
<evidence type="ECO:0000313" key="3">
    <source>
        <dbReference type="EMBL" id="NEE02399.1"/>
    </source>
</evidence>
<dbReference type="RefSeq" id="WP_163740893.1">
    <property type="nucleotide sequence ID" value="NZ_JAAGOA010000014.1"/>
</dbReference>
<sequence>MTSNTPTAAELVDEVRAELAPIEERLSGHPFVATLAAGHVPRSTLERFAGEQHWIITSDRRSFAHLAARYGDSDAAGFFLDLAQGESVALGHLDGFARWTGLDPRSLGDYQPTPGAHAYTAYVAWLALNGSAADVAVAFLANLAAWGANCGGVADALRTAYGADDAAVAFFDFFATPAPGFDDHALRVIDADLRAGASPARAKSAARLLQAYELMFWDTMARSLEGDAAAR</sequence>
<dbReference type="SUPFAM" id="SSF48613">
    <property type="entry name" value="Heme oxygenase-like"/>
    <property type="match status" value="1"/>
</dbReference>
<dbReference type="Proteomes" id="UP000475214">
    <property type="component" value="Unassembled WGS sequence"/>
</dbReference>
<gene>
    <name evidence="3" type="ORF">G1H10_19680</name>
</gene>
<keyword evidence="4" id="KW-1185">Reference proteome</keyword>
<protein>
    <submittedName>
        <fullName evidence="3">Transcriptional regulator</fullName>
    </submittedName>
</protein>
<dbReference type="EMBL" id="JAAGOA010000014">
    <property type="protein sequence ID" value="NEE02399.1"/>
    <property type="molecule type" value="Genomic_DNA"/>
</dbReference>
<dbReference type="InterPro" id="IPR016084">
    <property type="entry name" value="Haem_Oase-like_multi-hlx"/>
</dbReference>
<evidence type="ECO:0000259" key="2">
    <source>
        <dbReference type="Pfam" id="PF03070"/>
    </source>
</evidence>
<dbReference type="Pfam" id="PF03070">
    <property type="entry name" value="TENA_THI-4"/>
    <property type="match status" value="1"/>
</dbReference>
<proteinExistence type="predicted"/>
<evidence type="ECO:0000256" key="1">
    <source>
        <dbReference type="ARBA" id="ARBA00004948"/>
    </source>
</evidence>
<evidence type="ECO:0000313" key="4">
    <source>
        <dbReference type="Proteomes" id="UP000475214"/>
    </source>
</evidence>
<name>A0A6L9SBE1_9ACTN</name>